<protein>
    <submittedName>
        <fullName evidence="7">LamG domain-containing protein</fullName>
    </submittedName>
</protein>
<dbReference type="GO" id="GO:0004553">
    <property type="term" value="F:hydrolase activity, hydrolyzing O-glycosyl compounds"/>
    <property type="evidence" value="ECO:0007669"/>
    <property type="project" value="UniProtKB-ARBA"/>
</dbReference>
<dbReference type="PANTHER" id="PTHR46708:SF2">
    <property type="entry name" value="FIBRONECTIN TYPE-III DOMAIN-CONTAINING PROTEIN"/>
    <property type="match status" value="1"/>
</dbReference>
<dbReference type="PANTHER" id="PTHR46708">
    <property type="entry name" value="TENASCIN"/>
    <property type="match status" value="1"/>
</dbReference>
<feature type="chain" id="PRO_5041416277" evidence="4">
    <location>
        <begin position="21"/>
        <end position="2396"/>
    </location>
</feature>
<feature type="domain" description="Fibronectin type-III" evidence="6">
    <location>
        <begin position="567"/>
        <end position="653"/>
    </location>
</feature>
<dbReference type="InterPro" id="IPR050991">
    <property type="entry name" value="ECM_Regulatory_Proteins"/>
</dbReference>
<dbReference type="InterPro" id="IPR013783">
    <property type="entry name" value="Ig-like_fold"/>
</dbReference>
<keyword evidence="1 4" id="KW-0732">Signal</keyword>
<dbReference type="EMBL" id="CP120682">
    <property type="protein sequence ID" value="WKN35513.1"/>
    <property type="molecule type" value="Genomic_DNA"/>
</dbReference>
<keyword evidence="2" id="KW-0677">Repeat</keyword>
<evidence type="ECO:0000313" key="7">
    <source>
        <dbReference type="EMBL" id="WKN35513.1"/>
    </source>
</evidence>
<dbReference type="SUPFAM" id="SSF49265">
    <property type="entry name" value="Fibronectin type III"/>
    <property type="match status" value="4"/>
</dbReference>
<dbReference type="SMART" id="SM00560">
    <property type="entry name" value="LamGL"/>
    <property type="match status" value="2"/>
</dbReference>
<dbReference type="InterPro" id="IPR015919">
    <property type="entry name" value="Cadherin-like_sf"/>
</dbReference>
<dbReference type="PROSITE" id="PS50835">
    <property type="entry name" value="IG_LIKE"/>
    <property type="match status" value="1"/>
</dbReference>
<dbReference type="Pfam" id="PF17963">
    <property type="entry name" value="Big_9"/>
    <property type="match status" value="1"/>
</dbReference>
<evidence type="ECO:0000256" key="4">
    <source>
        <dbReference type="SAM" id="SignalP"/>
    </source>
</evidence>
<dbReference type="InterPro" id="IPR029058">
    <property type="entry name" value="AB_hydrolase_fold"/>
</dbReference>
<dbReference type="CDD" id="cd00063">
    <property type="entry name" value="FN3"/>
    <property type="match status" value="6"/>
</dbReference>
<dbReference type="GO" id="GO:0005509">
    <property type="term" value="F:calcium ion binding"/>
    <property type="evidence" value="ECO:0007669"/>
    <property type="project" value="InterPro"/>
</dbReference>
<proteinExistence type="predicted"/>
<dbReference type="GO" id="GO:0005975">
    <property type="term" value="P:carbohydrate metabolic process"/>
    <property type="evidence" value="ECO:0007669"/>
    <property type="project" value="UniProtKB-ARBA"/>
</dbReference>
<evidence type="ECO:0000259" key="5">
    <source>
        <dbReference type="PROSITE" id="PS50835"/>
    </source>
</evidence>
<dbReference type="SMART" id="SM00409">
    <property type="entry name" value="IG"/>
    <property type="match status" value="2"/>
</dbReference>
<dbReference type="InterPro" id="IPR007110">
    <property type="entry name" value="Ig-like_dom"/>
</dbReference>
<dbReference type="InterPro" id="IPR006558">
    <property type="entry name" value="LamG-like"/>
</dbReference>
<organism evidence="7">
    <name type="scientific">Roseihalotalea indica</name>
    <dbReference type="NCBI Taxonomy" id="2867963"/>
    <lineage>
        <taxon>Bacteria</taxon>
        <taxon>Pseudomonadati</taxon>
        <taxon>Bacteroidota</taxon>
        <taxon>Cytophagia</taxon>
        <taxon>Cytophagales</taxon>
        <taxon>Catalimonadaceae</taxon>
        <taxon>Roseihalotalea</taxon>
    </lineage>
</organism>
<gene>
    <name evidence="7" type="ORF">K4G66_24365</name>
</gene>
<dbReference type="Gene3D" id="3.40.50.1820">
    <property type="entry name" value="alpha/beta hydrolase"/>
    <property type="match status" value="1"/>
</dbReference>
<accession>A0AA49JCB7</accession>
<dbReference type="Pfam" id="PF13385">
    <property type="entry name" value="Laminin_G_3"/>
    <property type="match status" value="2"/>
</dbReference>
<dbReference type="Gene3D" id="2.60.40.10">
    <property type="entry name" value="Immunoglobulins"/>
    <property type="match status" value="9"/>
</dbReference>
<feature type="domain" description="Fibronectin type-III" evidence="6">
    <location>
        <begin position="873"/>
        <end position="963"/>
    </location>
</feature>
<reference evidence="7" key="1">
    <citation type="journal article" date="2023" name="Comput. Struct. Biotechnol. J.">
        <title>Discovery of a novel marine Bacteroidetes with a rich repertoire of carbohydrate-active enzymes.</title>
        <authorList>
            <person name="Chen B."/>
            <person name="Liu G."/>
            <person name="Chen Q."/>
            <person name="Wang H."/>
            <person name="Liu L."/>
            <person name="Tang K."/>
        </authorList>
    </citation>
    <scope>NUCLEOTIDE SEQUENCE</scope>
    <source>
        <strain evidence="7">TK19036</strain>
    </source>
</reference>
<feature type="domain" description="Fibronectin type-III" evidence="6">
    <location>
        <begin position="2007"/>
        <end position="2100"/>
    </location>
</feature>
<feature type="signal peptide" evidence="4">
    <location>
        <begin position="1"/>
        <end position="20"/>
    </location>
</feature>
<dbReference type="InterPro" id="IPR036116">
    <property type="entry name" value="FN3_sf"/>
</dbReference>
<evidence type="ECO:0000256" key="2">
    <source>
        <dbReference type="ARBA" id="ARBA00022737"/>
    </source>
</evidence>
<feature type="domain" description="Fibronectin type-III" evidence="6">
    <location>
        <begin position="468"/>
        <end position="561"/>
    </location>
</feature>
<dbReference type="PROSITE" id="PS50853">
    <property type="entry name" value="FN3"/>
    <property type="match status" value="6"/>
</dbReference>
<reference evidence="7" key="2">
    <citation type="journal article" date="2024" name="Antonie Van Leeuwenhoek">
        <title>Roseihalotalea indica gen. nov., sp. nov., a halophilic Bacteroidetes from mesopelagic Southwest Indian Ocean with higher carbohydrate metabolic potential.</title>
        <authorList>
            <person name="Chen B."/>
            <person name="Zhang M."/>
            <person name="Lin D."/>
            <person name="Ye J."/>
            <person name="Tang K."/>
        </authorList>
    </citation>
    <scope>NUCLEOTIDE SEQUENCE</scope>
    <source>
        <strain evidence="7">TK19036</strain>
    </source>
</reference>
<evidence type="ECO:0000259" key="6">
    <source>
        <dbReference type="PROSITE" id="PS50853"/>
    </source>
</evidence>
<keyword evidence="3" id="KW-1015">Disulfide bond</keyword>
<sequence length="2396" mass="258204">MKNLLWFVLLAFGTLHFSYAQVLNPNDPIVEYNPNNPPSTPPGGTIAKWVITPSVNWNSNNWKSYYFNGMAFRLRFPNNYNANRAEKYPMIVILHGLGFQDGTIYMNDQHLNNSGAKDYEQAVNKGNFDGFVLSPQSTGGWFNSNHINTIDNFIDQATEQVNLDINRVSVNGRSGGAQAVWQFILEKPRTYAGAVPMSGVKNLAYDNIDAYKHIPLWVFQGELDEGPSPVTTEALISAVVAKKAKVKYTKYKEAGHSIFDKAYDDSDYFPFYERANKTNPTVLKGEYALVFDDNKKWVYEFLTSEEICPGDNINITLGLTAGYNGYEWRKNGILIPGANSNTLQVTELGTYDARIKRGNQWSYWSPRPVVVKVKAPTVTPDIQIVGKASKVLPALDGKTSVALELPQGYDAYEWRKVGSNTVLSTSRVFEASSPGEYVARVNEKFGCSSNNSNPFSVVNANASNGPEKPLGFNGYALNKTDIKLVWSINPNDPNPASGFEIYRSLNQNSGYEFVELLAGNKVDFVDSELVPNTTYYYKLRAVNNKAASASTNFLQVKTLVDVTSPTAPTQLTLTEMTSNSASLTWNASTDDVGVYRYDIYRNGIKALTTENTSITVFNLQPNNIYKFLVKARDITGNESPFSNRVVGVTSVSSSALVNYKFNSDYSDQSANGVNSNPQGNLSFSSTDKVEGGASLSFNGTNGILDLDINDQFIHNSFDQRSVAFWLKANTVAGTQDVFDEGGSTNGIGMRLKGGKLEFAVRNSNKQATISASFTANEWHHVAGVFDKSKLTLFIDGAQVAVNNNVTYTTVSTHSDAGGLGGTNGSNAFNQNSSNLSGLIDDFYMYPTALTPTQIDQLINLEGIVTIPNENIAAPENVKATAQSYNKILLEWDDVSNNENQFQIFRSESGGEYMSIALLPANTEQYTDNNLKASTTYAYKVVALTEYNASSEEVVNIPASSLYSLKFNNNLQDASGKGTNTQNQDGISYSTSDKKEGSHAIQFSGNAYLDLDVGNKFIHDEFNKRSIAFWFKSTNATGTQDIVDEGGSTNGIGIRLINNELQLTVQNSHAIFSVQAPITRNAWHHVVGIFDNGSLRLYVNGTLADQRNDVSYNTVSSHGDAGGLGGTNGSNAFDVSSAKFTGFIDDFYMFGDAVDALVPAIMAVANATNQATTFPLPPAPAAPTNLVATNVDFTEITISFKDNSNNEDYFEVWRSINNDLSFQLVETITQYTTPTITYTDKDLQNNINYFYKVIAVNPGGRTESAVLSTKTRNHTPELDGISDLTIRFGEEYDLQLYGSDQDGDALTISGSNLPSFASLSDYGDGSGLLRFSPQASDQGEYANIQIRLQDSFGGVATETFTLRVNDNFLPTLSAVADVTLAEGTSQTLTLEASDNEGTESLSWSSSLPSFASLQVQPGGTALLTLAPGFADAGTYPSRVSVTDGQGGEAATSFTITVSQQNPNTLVRVNFTDGSLVGGSGWNNTSGHPVQGASYQNLTDVSGQATSFDLVIGSNWTSQGSNTLGASTGNNSGIYPDNVLKSAYWTSAGTETVRLEGLDDSRSYTLTFLGSRQANDDRSTRYSVGGQSVVLNAAGNTSQTVSLTNLSPSNGQLSFTIARTGGSSYGYLNALVIEERYETGNAPAVPTDLAASFDAVESQVVVSWKDRAFNESGYRVYRSGQAAGPFTLLAELSGVDLTTYTDMEISSNTTYYYQVSAYNGNGESAPAGPLTVVVPNIAPVLTSLDDVQVEVGKSLTLPVIASDDASDQITLTALQLPSFATFSVTGNGTGSLSLHPQAGDLGQYTITVRAEDQHQGVSTESFTLTVLPSGLHQYYVNFAGSPAFAAGSPWSNYTGSGGAGDVLNNITVAEGSFGALSLRLLDGWNGYNTNGMSGSSLYPDNVTRSALWVSGTQDRRIRISGLGSDQAYDFTFFASRDAGGNRTTNYRINGVSVSLEAANNQNQTVSIRGVLADSNGEVLITVNKAGSASYGYLNALVITGYQAAAIPATPTELVATPVNGSSISLQWQDNTPQETGYEIWRSSSSSSSGYSRVATTGVDATSYTNSGLSKGITYYYKVRALLNDGSQSDYSNVAGTSTINATVSINFNVTDPQAGWNNTNSLPDAGLIFSNLRNENNSNTGIAFQIVEQNPAYDPSLYGFSGDNPFGENTGNNSGVVPDNVMRSTWWMDPGRTAELRFFGLDLSQQYNFTFFASRAGNGNRTSVYSINGQSVKLNAANNINQVVRLSNVAADDNGEIVVRITSDAGALFSYLGAIIIESANRVDAGATARLASQSVSGDEEAVATPGLGWERNVQLYPNPYGGREALQLRIDGNQDAALWVRVYDLQGMLVHEQHQAGLQAQSEVLLEVKMPSLSRGAYVLSVSGAQGGTQRQRLLIE</sequence>
<dbReference type="InterPro" id="IPR003961">
    <property type="entry name" value="FN3_dom"/>
</dbReference>
<feature type="domain" description="Ig-like" evidence="5">
    <location>
        <begin position="1369"/>
        <end position="1457"/>
    </location>
</feature>
<evidence type="ECO:0000256" key="3">
    <source>
        <dbReference type="ARBA" id="ARBA00023157"/>
    </source>
</evidence>
<evidence type="ECO:0000256" key="1">
    <source>
        <dbReference type="ARBA" id="ARBA00022729"/>
    </source>
</evidence>
<name>A0AA49JCB7_9BACT</name>
<dbReference type="SUPFAM" id="SSF49313">
    <property type="entry name" value="Cadherin-like"/>
    <property type="match status" value="3"/>
</dbReference>
<dbReference type="SUPFAM" id="SSF53474">
    <property type="entry name" value="alpha/beta-Hydrolases"/>
    <property type="match status" value="1"/>
</dbReference>
<dbReference type="Pfam" id="PF00041">
    <property type="entry name" value="fn3"/>
    <property type="match status" value="2"/>
</dbReference>
<feature type="domain" description="Fibronectin type-III" evidence="6">
    <location>
        <begin position="1181"/>
        <end position="1277"/>
    </location>
</feature>
<dbReference type="InterPro" id="IPR003599">
    <property type="entry name" value="Ig_sub"/>
</dbReference>
<feature type="domain" description="Fibronectin type-III" evidence="6">
    <location>
        <begin position="1643"/>
        <end position="1735"/>
    </location>
</feature>
<dbReference type="InterPro" id="IPR013320">
    <property type="entry name" value="ConA-like_dom_sf"/>
</dbReference>
<dbReference type="SMART" id="SM00060">
    <property type="entry name" value="FN3"/>
    <property type="match status" value="6"/>
</dbReference>
<dbReference type="SUPFAM" id="SSF49899">
    <property type="entry name" value="Concanavalin A-like lectins/glucanases"/>
    <property type="match status" value="2"/>
</dbReference>
<dbReference type="GO" id="GO:0016020">
    <property type="term" value="C:membrane"/>
    <property type="evidence" value="ECO:0007669"/>
    <property type="project" value="InterPro"/>
</dbReference>
<dbReference type="Gene3D" id="2.60.120.200">
    <property type="match status" value="2"/>
</dbReference>